<sequence>MPNFATPQPITAVVEIAAGSIRLVASDRDDTVAEVRPRDESRPHDVKAAEQTRIDFNNSTLRVTSNRGFAFPRRGAVIVDIALPEGSDLDVSVASAQVRADGRYSDCKLASASGDFSVESVANIKADTASGAVTADNVKGAAVIDTASGGATVGDLDGDMKFRAASGSLIVRRLHGNVNAQTASGDVTVATAVNGGVSVQTASGELVLGIAEGTAAQLDLRTRSGDVRNSLTSSDGPAIGDETLVVHARTASGDIVVQRAAAEAMS</sequence>
<reference evidence="2 3" key="2">
    <citation type="submission" date="2018-06" db="EMBL/GenBank/DDBJ databases">
        <title>Sequencing of bacterial isolates from soil warming experiment in Harvard Forest, Massachusetts, USA.</title>
        <authorList>
            <person name="Deangelis K.PhD."/>
        </authorList>
    </citation>
    <scope>NUCLEOTIDE SEQUENCE [LARGE SCALE GENOMIC DNA]</scope>
    <source>
        <strain evidence="2 3">GAS496</strain>
    </source>
</reference>
<reference evidence="3" key="1">
    <citation type="submission" date="2018-05" db="EMBL/GenBank/DDBJ databases">
        <authorList>
            <person name="Deangelis K."/>
            <person name="Huntemann M."/>
            <person name="Clum A."/>
            <person name="Pillay M."/>
            <person name="Palaniappan K."/>
            <person name="Varghese N."/>
            <person name="Mikhailova N."/>
            <person name="Stamatis D."/>
            <person name="Reddy T."/>
            <person name="Daum C."/>
            <person name="Shapiro N."/>
            <person name="Ivanova N."/>
            <person name="Kyrpides N."/>
            <person name="Woyke T."/>
        </authorList>
    </citation>
    <scope>NUCLEOTIDE SEQUENCE [LARGE SCALE GENOMIC DNA]</scope>
    <source>
        <strain evidence="3">GAS496</strain>
    </source>
</reference>
<gene>
    <name evidence="2" type="ORF">C8E89_102268</name>
</gene>
<keyword evidence="3" id="KW-1185">Reference proteome</keyword>
<proteinExistence type="predicted"/>
<protein>
    <submittedName>
        <fullName evidence="2">Putative adhesin</fullName>
    </submittedName>
</protein>
<name>A0A318I1K7_9MYCO</name>
<dbReference type="OrthoDB" id="3252095at2"/>
<dbReference type="InterPro" id="IPR025164">
    <property type="entry name" value="Toastrack_DUF4097"/>
</dbReference>
<evidence type="ECO:0000259" key="1">
    <source>
        <dbReference type="Pfam" id="PF13349"/>
    </source>
</evidence>
<comment type="caution">
    <text evidence="2">The sequence shown here is derived from an EMBL/GenBank/DDBJ whole genome shotgun (WGS) entry which is preliminary data.</text>
</comment>
<dbReference type="Pfam" id="PF13349">
    <property type="entry name" value="DUF4097"/>
    <property type="match status" value="1"/>
</dbReference>
<dbReference type="AlphaFoldDB" id="A0A318I1K7"/>
<evidence type="ECO:0000313" key="2">
    <source>
        <dbReference type="EMBL" id="PXX12143.1"/>
    </source>
</evidence>
<accession>A0A318I1K7</accession>
<dbReference type="EMBL" id="QJJU01000002">
    <property type="protein sequence ID" value="PXX12143.1"/>
    <property type="molecule type" value="Genomic_DNA"/>
</dbReference>
<dbReference type="RefSeq" id="WP_110314789.1">
    <property type="nucleotide sequence ID" value="NZ_QJJU01000002.1"/>
</dbReference>
<dbReference type="Gene3D" id="2.160.20.120">
    <property type="match status" value="1"/>
</dbReference>
<dbReference type="Proteomes" id="UP000247781">
    <property type="component" value="Unassembled WGS sequence"/>
</dbReference>
<feature type="domain" description="DUF4097" evidence="1">
    <location>
        <begin position="20"/>
        <end position="257"/>
    </location>
</feature>
<evidence type="ECO:0000313" key="3">
    <source>
        <dbReference type="Proteomes" id="UP000247781"/>
    </source>
</evidence>
<organism evidence="2 3">
    <name type="scientific">Mycolicibacterium moriokaense</name>
    <dbReference type="NCBI Taxonomy" id="39691"/>
    <lineage>
        <taxon>Bacteria</taxon>
        <taxon>Bacillati</taxon>
        <taxon>Actinomycetota</taxon>
        <taxon>Actinomycetes</taxon>
        <taxon>Mycobacteriales</taxon>
        <taxon>Mycobacteriaceae</taxon>
        <taxon>Mycolicibacterium</taxon>
    </lineage>
</organism>